<proteinExistence type="predicted"/>
<feature type="chain" id="PRO_5012374680" description="Lipoprotein" evidence="1">
    <location>
        <begin position="20"/>
        <end position="159"/>
    </location>
</feature>
<gene>
    <name evidence="2" type="ORF">KL86PLE_130646</name>
</gene>
<evidence type="ECO:0000256" key="1">
    <source>
        <dbReference type="SAM" id="SignalP"/>
    </source>
</evidence>
<protein>
    <recommendedName>
        <fullName evidence="3">Lipoprotein</fullName>
    </recommendedName>
</protein>
<reference evidence="2" key="1">
    <citation type="submission" date="2016-08" db="EMBL/GenBank/DDBJ databases">
        <authorList>
            <person name="Seilhamer J.J."/>
        </authorList>
    </citation>
    <scope>NUCLEOTIDE SEQUENCE</scope>
    <source>
        <strain evidence="2">86</strain>
    </source>
</reference>
<evidence type="ECO:0008006" key="3">
    <source>
        <dbReference type="Google" id="ProtNLM"/>
    </source>
</evidence>
<feature type="signal peptide" evidence="1">
    <location>
        <begin position="1"/>
        <end position="19"/>
    </location>
</feature>
<accession>A0A212LCI3</accession>
<keyword evidence="1" id="KW-0732">Signal</keyword>
<sequence length="159" mass="17308">MKRVVAVGALALLAGCVSAPVPVVHKTGSSFVERQAVADQCRIESLAKIPQAMVTEYRPPEYSPGFTECRHDPVSGRRYCRETGGFFYPGSSRTRDVNAELRERYIGSCLRRSGFDVIAKPICGGDAKAAYLAGRDTQAPAASLACVTDDERIIPRGWR</sequence>
<organism evidence="2">
    <name type="scientific">uncultured Pleomorphomonas sp</name>
    <dbReference type="NCBI Taxonomy" id="442121"/>
    <lineage>
        <taxon>Bacteria</taxon>
        <taxon>Pseudomonadati</taxon>
        <taxon>Pseudomonadota</taxon>
        <taxon>Alphaproteobacteria</taxon>
        <taxon>Hyphomicrobiales</taxon>
        <taxon>Pleomorphomonadaceae</taxon>
        <taxon>Pleomorphomonas</taxon>
        <taxon>environmental samples</taxon>
    </lineage>
</organism>
<dbReference type="EMBL" id="FMJD01000005">
    <property type="protein sequence ID" value="SCM75245.1"/>
    <property type="molecule type" value="Genomic_DNA"/>
</dbReference>
<dbReference type="RefSeq" id="WP_288200007.1">
    <property type="nucleotide sequence ID" value="NZ_LT608334.1"/>
</dbReference>
<evidence type="ECO:0000313" key="2">
    <source>
        <dbReference type="EMBL" id="SCM75245.1"/>
    </source>
</evidence>
<dbReference type="AlphaFoldDB" id="A0A212LCI3"/>
<name>A0A212LCI3_9HYPH</name>
<dbReference type="PROSITE" id="PS51257">
    <property type="entry name" value="PROKAR_LIPOPROTEIN"/>
    <property type="match status" value="1"/>
</dbReference>